<protein>
    <submittedName>
        <fullName evidence="2">Rudimentary</fullName>
    </submittedName>
</protein>
<name>A8VVQ6_9HYME</name>
<evidence type="ECO:0000256" key="1">
    <source>
        <dbReference type="SAM" id="MobiDB-lite"/>
    </source>
</evidence>
<proteinExistence type="predicted"/>
<feature type="region of interest" description="Disordered" evidence="1">
    <location>
        <begin position="129"/>
        <end position="197"/>
    </location>
</feature>
<sequence length="197" mass="23081">RFGIRLREFHAGAEEPRPAGVRSLESADHRQIVERLEGGRVRGGPRRVRQLHHRLQHGERRSAWHSHRRIDRGRAEPDLVEQGVQHASDHRDQRDPTLWHRRRVQHPVRVEPKHRGVLRNRGEREIVAQFRPGEQGDRLSSGLRSRQTGPWHSAAGHSQFRDRQNHRVFRTQPRLLRGQDTALGPRQIPSGQHEDRQ</sequence>
<feature type="non-terminal residue" evidence="2">
    <location>
        <position position="197"/>
    </location>
</feature>
<feature type="non-terminal residue" evidence="2">
    <location>
        <position position="1"/>
    </location>
</feature>
<organism evidence="2">
    <name type="scientific">Epiclopus gayi</name>
    <dbReference type="NCBI Taxonomy" id="478188"/>
    <lineage>
        <taxon>Eukaryota</taxon>
        <taxon>Metazoa</taxon>
        <taxon>Ecdysozoa</taxon>
        <taxon>Arthropoda</taxon>
        <taxon>Hexapoda</taxon>
        <taxon>Insecta</taxon>
        <taxon>Pterygota</taxon>
        <taxon>Neoptera</taxon>
        <taxon>Endopterygota</taxon>
        <taxon>Hymenoptera</taxon>
        <taxon>Apocrita</taxon>
        <taxon>Aculeata</taxon>
        <taxon>Apoidea</taxon>
        <taxon>Anthophila</taxon>
        <taxon>Apidae</taxon>
        <taxon>Epiclopus</taxon>
    </lineage>
</organism>
<gene>
    <name evidence="2" type="primary">CAD</name>
</gene>
<evidence type="ECO:0000313" key="2">
    <source>
        <dbReference type="EMBL" id="ABW73046.1"/>
    </source>
</evidence>
<reference evidence="2" key="1">
    <citation type="submission" date="2007-10" db="EMBL/GenBank/DDBJ databases">
        <title>Phylogenetic analysis of the corbiculate bee tribes based on 12 nuclear protein-coding genes (Hymenoptera: Apoidea: Apidae).</title>
        <authorList>
            <person name="Kawakita A."/>
            <person name="Ascher J.S."/>
            <person name="Sota T."/>
            <person name="Kato M."/>
            <person name="Roubik D.W."/>
        </authorList>
    </citation>
    <scope>NUCLEOTIDE SEQUENCE</scope>
</reference>
<accession>A8VVQ6</accession>
<dbReference type="AlphaFoldDB" id="A8VVQ6"/>
<dbReference type="EMBL" id="EU184810">
    <property type="protein sequence ID" value="ABW73046.1"/>
    <property type="molecule type" value="Genomic_DNA"/>
</dbReference>